<dbReference type="EMBL" id="OP784575">
    <property type="protein sequence ID" value="WBQ35182.1"/>
    <property type="molecule type" value="Genomic_DNA"/>
</dbReference>
<sequence>MLKGQGIEPVRRERRRKPFITGEEERVSCCGIEPPIAMLREPAILALLAYDPESLKRQRDIPLHDIGWRRGLEPQQSGHNRKAASGLHNLHTNNAKPAESTYGGMFRLGLDWSSYRGSNPEHQIESLAI</sequence>
<feature type="region of interest" description="Disordered" evidence="1">
    <location>
        <begin position="72"/>
        <end position="99"/>
    </location>
</feature>
<evidence type="ECO:0000313" key="2">
    <source>
        <dbReference type="EMBL" id="WBQ35182.1"/>
    </source>
</evidence>
<dbReference type="RefSeq" id="YP_010762568.1">
    <property type="nucleotide sequence ID" value="NC_073606.1"/>
</dbReference>
<dbReference type="GeneID" id="80099253"/>
<keyword evidence="3" id="KW-1185">Reference proteome</keyword>
<proteinExistence type="predicted"/>
<dbReference type="Proteomes" id="UP001210043">
    <property type="component" value="Segment"/>
</dbReference>
<accession>A0AAE9W5A4</accession>
<evidence type="ECO:0000313" key="3">
    <source>
        <dbReference type="Proteomes" id="UP001210043"/>
    </source>
</evidence>
<reference evidence="2" key="1">
    <citation type="submission" date="2022-11" db="EMBL/GenBank/DDBJ databases">
        <authorList>
            <person name="Wang C."/>
            <person name="Zeng J."/>
            <person name="Wang X."/>
            <person name="Zhao J."/>
            <person name="Ji F."/>
            <person name="Wang M."/>
            <person name="Zuo J."/>
            <person name="Guo Z."/>
        </authorList>
    </citation>
    <scope>NUCLEOTIDE SEQUENCE</scope>
</reference>
<evidence type="ECO:0000256" key="1">
    <source>
        <dbReference type="SAM" id="MobiDB-lite"/>
    </source>
</evidence>
<organism evidence="2 3">
    <name type="scientific">Pseudomonas phage pPA-3099-2aT.2</name>
    <dbReference type="NCBI Taxonomy" id="3003808"/>
    <lineage>
        <taxon>Viruses</taxon>
        <taxon>Duplodnaviria</taxon>
        <taxon>Heunggongvirae</taxon>
        <taxon>Uroviricota</taxon>
        <taxon>Caudoviricetes</taxon>
        <taxon>Vandenendeviridae</taxon>
        <taxon>Skurskavirinae</taxon>
        <taxon>Pakpunavirus</taxon>
        <taxon>Pakpunavirus pPA30992aT2</taxon>
    </lineage>
</organism>
<protein>
    <submittedName>
        <fullName evidence="2">Uncharacterized protein</fullName>
    </submittedName>
</protein>
<name>A0AAE9W5A4_9CAUD</name>
<dbReference type="KEGG" id="vg:80099253"/>